<keyword evidence="2" id="KW-1185">Reference proteome</keyword>
<dbReference type="RefSeq" id="WP_193720976.1">
    <property type="nucleotide sequence ID" value="NZ_JACSPN010000024.1"/>
</dbReference>
<proteinExistence type="predicted"/>
<evidence type="ECO:0000313" key="1">
    <source>
        <dbReference type="EMBL" id="MBE7701761.1"/>
    </source>
</evidence>
<reference evidence="1 2" key="1">
    <citation type="submission" date="2020-08" db="EMBL/GenBank/DDBJ databases">
        <title>A Genomic Blueprint of the Chicken Gut Microbiome.</title>
        <authorList>
            <person name="Gilroy R."/>
            <person name="Ravi A."/>
            <person name="Getino M."/>
            <person name="Pursley I."/>
            <person name="Horton D.L."/>
            <person name="Alikhan N.-F."/>
            <person name="Baker D."/>
            <person name="Gharbi K."/>
            <person name="Hall N."/>
            <person name="Watson M."/>
            <person name="Adriaenssens E.M."/>
            <person name="Foster-Nyarko E."/>
            <person name="Jarju S."/>
            <person name="Secka A."/>
            <person name="Antonio M."/>
            <person name="Oren A."/>
            <person name="Chaudhuri R."/>
            <person name="La Ragione R.M."/>
            <person name="Hildebrand F."/>
            <person name="Pallen M.J."/>
        </authorList>
    </citation>
    <scope>NUCLEOTIDE SEQUENCE [LARGE SCALE GENOMIC DNA]</scope>
    <source>
        <strain evidence="1 2">Sa1BUA8</strain>
    </source>
</reference>
<sequence>MPIPHAVARTNRRLLNPLVLRMSSRVPPFATVHHHGRRSGRPFATPVMAFREPASATAPHEVRVVIALTYGPDVDWLRNVEAVGLFGLTRGGRGYVVDDLRRLHGDAGLRLVPGVIRVALRVLRVDEFLDGRVGPPR</sequence>
<dbReference type="AlphaFoldDB" id="A0A9D5UD16"/>
<dbReference type="EMBL" id="JACSPN010000024">
    <property type="protein sequence ID" value="MBE7701761.1"/>
    <property type="molecule type" value="Genomic_DNA"/>
</dbReference>
<dbReference type="Proteomes" id="UP000822993">
    <property type="component" value="Unassembled WGS sequence"/>
</dbReference>
<protein>
    <submittedName>
        <fullName evidence="1">Nitroreductase family deazaflavin-dependent oxidoreductase</fullName>
    </submittedName>
</protein>
<evidence type="ECO:0000313" key="2">
    <source>
        <dbReference type="Proteomes" id="UP000822993"/>
    </source>
</evidence>
<dbReference type="Gene3D" id="2.30.110.10">
    <property type="entry name" value="Electron Transport, Fmn-binding Protein, Chain A"/>
    <property type="match status" value="1"/>
</dbReference>
<name>A0A9D5UD16_9CELL</name>
<comment type="caution">
    <text evidence="1">The sequence shown here is derived from an EMBL/GenBank/DDBJ whole genome shotgun (WGS) entry which is preliminary data.</text>
</comment>
<organism evidence="1 2">
    <name type="scientific">Oerskovia douganii</name>
    <dbReference type="NCBI Taxonomy" id="2762210"/>
    <lineage>
        <taxon>Bacteria</taxon>
        <taxon>Bacillati</taxon>
        <taxon>Actinomycetota</taxon>
        <taxon>Actinomycetes</taxon>
        <taxon>Micrococcales</taxon>
        <taxon>Cellulomonadaceae</taxon>
        <taxon>Oerskovia</taxon>
    </lineage>
</organism>
<accession>A0A9D5UD16</accession>
<dbReference type="InterPro" id="IPR012349">
    <property type="entry name" value="Split_barrel_FMN-bd"/>
</dbReference>
<gene>
    <name evidence="1" type="ORF">H9623_15820</name>
</gene>